<dbReference type="RefSeq" id="WP_378036592.1">
    <property type="nucleotide sequence ID" value="NZ_JBHSIV010000012.1"/>
</dbReference>
<evidence type="ECO:0000313" key="4">
    <source>
        <dbReference type="EMBL" id="MFC5063246.1"/>
    </source>
</evidence>
<dbReference type="Pfam" id="PF01740">
    <property type="entry name" value="STAS"/>
    <property type="match status" value="1"/>
</dbReference>
<dbReference type="SUPFAM" id="SSF52091">
    <property type="entry name" value="SpoIIaa-like"/>
    <property type="match status" value="1"/>
</dbReference>
<feature type="domain" description="STAS" evidence="3">
    <location>
        <begin position="7"/>
        <end position="107"/>
    </location>
</feature>
<organism evidence="4 5">
    <name type="scientific">Actinomycetospora atypica</name>
    <dbReference type="NCBI Taxonomy" id="1290095"/>
    <lineage>
        <taxon>Bacteria</taxon>
        <taxon>Bacillati</taxon>
        <taxon>Actinomycetota</taxon>
        <taxon>Actinomycetes</taxon>
        <taxon>Pseudonocardiales</taxon>
        <taxon>Pseudonocardiaceae</taxon>
        <taxon>Actinomycetospora</taxon>
    </lineage>
</organism>
<keyword evidence="5" id="KW-1185">Reference proteome</keyword>
<dbReference type="InterPro" id="IPR036513">
    <property type="entry name" value="STAS_dom_sf"/>
</dbReference>
<sequence length="107" mass="11169">MTPPADFAVEVSKDGDSVVVTVSGDVDYTHYTELEAAIDHEIARAGGPVDLVVDLADVPYCDSCGMRVLLGTAQRVAADGGHFALRGVQGQPSRALKLTGLDRVLGT</sequence>
<comment type="caution">
    <text evidence="4">The sequence shown here is derived from an EMBL/GenBank/DDBJ whole genome shotgun (WGS) entry which is preliminary data.</text>
</comment>
<dbReference type="Proteomes" id="UP001595947">
    <property type="component" value="Unassembled WGS sequence"/>
</dbReference>
<dbReference type="InterPro" id="IPR002645">
    <property type="entry name" value="STAS_dom"/>
</dbReference>
<dbReference type="CDD" id="cd07043">
    <property type="entry name" value="STAS_anti-anti-sigma_factors"/>
    <property type="match status" value="1"/>
</dbReference>
<evidence type="ECO:0000259" key="3">
    <source>
        <dbReference type="PROSITE" id="PS50801"/>
    </source>
</evidence>
<dbReference type="EMBL" id="JBHSIV010000012">
    <property type="protein sequence ID" value="MFC5063246.1"/>
    <property type="molecule type" value="Genomic_DNA"/>
</dbReference>
<dbReference type="Gene3D" id="3.30.750.24">
    <property type="entry name" value="STAS domain"/>
    <property type="match status" value="1"/>
</dbReference>
<dbReference type="PANTHER" id="PTHR33495:SF2">
    <property type="entry name" value="ANTI-SIGMA FACTOR ANTAGONIST TM_1081-RELATED"/>
    <property type="match status" value="1"/>
</dbReference>
<evidence type="ECO:0000256" key="2">
    <source>
        <dbReference type="RuleBase" id="RU003749"/>
    </source>
</evidence>
<gene>
    <name evidence="4" type="ORF">ACFPBZ_13585</name>
</gene>
<protein>
    <recommendedName>
        <fullName evidence="2">Anti-sigma factor antagonist</fullName>
    </recommendedName>
</protein>
<dbReference type="PROSITE" id="PS50801">
    <property type="entry name" value="STAS"/>
    <property type="match status" value="1"/>
</dbReference>
<reference evidence="5" key="1">
    <citation type="journal article" date="2019" name="Int. J. Syst. Evol. Microbiol.">
        <title>The Global Catalogue of Microorganisms (GCM) 10K type strain sequencing project: providing services to taxonomists for standard genome sequencing and annotation.</title>
        <authorList>
            <consortium name="The Broad Institute Genomics Platform"/>
            <consortium name="The Broad Institute Genome Sequencing Center for Infectious Disease"/>
            <person name="Wu L."/>
            <person name="Ma J."/>
        </authorList>
    </citation>
    <scope>NUCLEOTIDE SEQUENCE [LARGE SCALE GENOMIC DNA]</scope>
    <source>
        <strain evidence="5">CGMCC 4.7093</strain>
    </source>
</reference>
<dbReference type="PANTHER" id="PTHR33495">
    <property type="entry name" value="ANTI-SIGMA FACTOR ANTAGONIST TM_1081-RELATED-RELATED"/>
    <property type="match status" value="1"/>
</dbReference>
<dbReference type="NCBIfam" id="TIGR00377">
    <property type="entry name" value="ant_ant_sig"/>
    <property type="match status" value="1"/>
</dbReference>
<comment type="similarity">
    <text evidence="1 2">Belongs to the anti-sigma-factor antagonist family.</text>
</comment>
<proteinExistence type="inferred from homology"/>
<accession>A0ABV9YMW2</accession>
<evidence type="ECO:0000313" key="5">
    <source>
        <dbReference type="Proteomes" id="UP001595947"/>
    </source>
</evidence>
<name>A0ABV9YMW2_9PSEU</name>
<evidence type="ECO:0000256" key="1">
    <source>
        <dbReference type="ARBA" id="ARBA00009013"/>
    </source>
</evidence>
<dbReference type="InterPro" id="IPR003658">
    <property type="entry name" value="Anti-sigma_ant"/>
</dbReference>